<evidence type="ECO:0000313" key="1">
    <source>
        <dbReference type="EMBL" id="SVA18398.1"/>
    </source>
</evidence>
<dbReference type="AlphaFoldDB" id="A0A381TSD1"/>
<feature type="non-terminal residue" evidence="1">
    <location>
        <position position="1"/>
    </location>
</feature>
<dbReference type="EMBL" id="UINC01005007">
    <property type="protein sequence ID" value="SVA18398.1"/>
    <property type="molecule type" value="Genomic_DNA"/>
</dbReference>
<protein>
    <submittedName>
        <fullName evidence="1">Uncharacterized protein</fullName>
    </submittedName>
</protein>
<sequence length="241" mass="27227">VTLENRETDVPVYVWIEDLGISGYTDSESKFSMDISGLETGDGSFTGDVRVFYYVHNYLSQHSILNITGGRLASGQTDFDEDGMLLEPVVLEKLASFDVTCDDSWNRSQGDSLRVKMEISVMEHDISIFSNVKSIDHDYVPSGIMFYTATQEEAYFDQNNIDYLNRFDLDSGLSITWTYWLGSEDITAPAGDYYIRPWFMILQDGVPDALFQSLGIEEMETISVNYLSIPIDIAQKSISLD</sequence>
<accession>A0A381TSD1</accession>
<organism evidence="1">
    <name type="scientific">marine metagenome</name>
    <dbReference type="NCBI Taxonomy" id="408172"/>
    <lineage>
        <taxon>unclassified sequences</taxon>
        <taxon>metagenomes</taxon>
        <taxon>ecological metagenomes</taxon>
    </lineage>
</organism>
<reference evidence="1" key="1">
    <citation type="submission" date="2018-05" db="EMBL/GenBank/DDBJ databases">
        <authorList>
            <person name="Lanie J.A."/>
            <person name="Ng W.-L."/>
            <person name="Kazmierczak K.M."/>
            <person name="Andrzejewski T.M."/>
            <person name="Davidsen T.M."/>
            <person name="Wayne K.J."/>
            <person name="Tettelin H."/>
            <person name="Glass J.I."/>
            <person name="Rusch D."/>
            <person name="Podicherti R."/>
            <person name="Tsui H.-C.T."/>
            <person name="Winkler M.E."/>
        </authorList>
    </citation>
    <scope>NUCLEOTIDE SEQUENCE</scope>
</reference>
<gene>
    <name evidence="1" type="ORF">METZ01_LOCUS71252</name>
</gene>
<proteinExistence type="predicted"/>
<name>A0A381TSD1_9ZZZZ</name>